<feature type="compositionally biased region" description="Basic and acidic residues" evidence="1">
    <location>
        <begin position="253"/>
        <end position="264"/>
    </location>
</feature>
<dbReference type="RefSeq" id="WP_172149920.1">
    <property type="nucleotide sequence ID" value="NZ_BAABID010000008.1"/>
</dbReference>
<dbReference type="InterPro" id="IPR022183">
    <property type="entry name" value="DUF3710"/>
</dbReference>
<evidence type="ECO:0000313" key="3">
    <source>
        <dbReference type="Proteomes" id="UP001500956"/>
    </source>
</evidence>
<proteinExistence type="predicted"/>
<name>A0ABP8YIV5_9MICO</name>
<feature type="region of interest" description="Disordered" evidence="1">
    <location>
        <begin position="207"/>
        <end position="264"/>
    </location>
</feature>
<gene>
    <name evidence="2" type="ORF">GCM10023216_19290</name>
</gene>
<dbReference type="Proteomes" id="UP001500956">
    <property type="component" value="Unassembled WGS sequence"/>
</dbReference>
<protein>
    <submittedName>
        <fullName evidence="2">DUF3710 domain-containing protein</fullName>
    </submittedName>
</protein>
<reference evidence="3" key="1">
    <citation type="journal article" date="2019" name="Int. J. Syst. Evol. Microbiol.">
        <title>The Global Catalogue of Microorganisms (GCM) 10K type strain sequencing project: providing services to taxonomists for standard genome sequencing and annotation.</title>
        <authorList>
            <consortium name="The Broad Institute Genomics Platform"/>
            <consortium name="The Broad Institute Genome Sequencing Center for Infectious Disease"/>
            <person name="Wu L."/>
            <person name="Ma J."/>
        </authorList>
    </citation>
    <scope>NUCLEOTIDE SEQUENCE [LARGE SCALE GENOMIC DNA]</scope>
    <source>
        <strain evidence="3">JCM 18063</strain>
    </source>
</reference>
<feature type="compositionally biased region" description="Low complexity" evidence="1">
    <location>
        <begin position="9"/>
        <end position="29"/>
    </location>
</feature>
<keyword evidence="3" id="KW-1185">Reference proteome</keyword>
<feature type="region of interest" description="Disordered" evidence="1">
    <location>
        <begin position="1"/>
        <end position="53"/>
    </location>
</feature>
<accession>A0ABP8YIV5</accession>
<dbReference type="EMBL" id="BAABID010000008">
    <property type="protein sequence ID" value="GAA4728155.1"/>
    <property type="molecule type" value="Genomic_DNA"/>
</dbReference>
<organism evidence="2 3">
    <name type="scientific">Isoptericola chiayiensis</name>
    <dbReference type="NCBI Taxonomy" id="579446"/>
    <lineage>
        <taxon>Bacteria</taxon>
        <taxon>Bacillati</taxon>
        <taxon>Actinomycetota</taxon>
        <taxon>Actinomycetes</taxon>
        <taxon>Micrococcales</taxon>
        <taxon>Promicromonosporaceae</taxon>
        <taxon>Isoptericola</taxon>
    </lineage>
</organism>
<comment type="caution">
    <text evidence="2">The sequence shown here is derived from an EMBL/GenBank/DDBJ whole genome shotgun (WGS) entry which is preliminary data.</text>
</comment>
<evidence type="ECO:0000313" key="2">
    <source>
        <dbReference type="EMBL" id="GAA4728155.1"/>
    </source>
</evidence>
<evidence type="ECO:0000256" key="1">
    <source>
        <dbReference type="SAM" id="MobiDB-lite"/>
    </source>
</evidence>
<dbReference type="Pfam" id="PF12502">
    <property type="entry name" value="DUF3710"/>
    <property type="match status" value="1"/>
</dbReference>
<feature type="compositionally biased region" description="Low complexity" evidence="1">
    <location>
        <begin position="221"/>
        <end position="244"/>
    </location>
</feature>
<sequence>MGLFRRKTSTNATEAAEATEPASAEAAATGPDESAEPATEPKARGPFDSSQVDAMGPRVDLGAIWLPVLPGLQLRMEVDKKSQKVTGVAASLKGSVLQVQAFAAPKSEGIWDEVRGEIAASLTKQGGTVDDVPGTFGRELLARIPATTKEGEPAVRPARFIGFDGPRWFLRGVLSGRAAVDAEAAKPLESVFANVVVVRDGSPRPPRDLLALTLPQQAQKPGADGAEGAEAAGPGEAAAGPEGATPRTPSFDPLERGPEITETR</sequence>